<name>A0A5Q3Q124_9PSEU</name>
<evidence type="ECO:0000313" key="2">
    <source>
        <dbReference type="EMBL" id="QGK68211.1"/>
    </source>
</evidence>
<dbReference type="RefSeq" id="WP_154074820.1">
    <property type="nucleotide sequence ID" value="NZ_CP045929.1"/>
</dbReference>
<dbReference type="PANTHER" id="PTHR43162">
    <property type="match status" value="1"/>
</dbReference>
<protein>
    <submittedName>
        <fullName evidence="2">NAD(P)H-binding protein</fullName>
    </submittedName>
</protein>
<dbReference type="Proteomes" id="UP000371041">
    <property type="component" value="Chromosome"/>
</dbReference>
<dbReference type="InterPro" id="IPR036291">
    <property type="entry name" value="NAD(P)-bd_dom_sf"/>
</dbReference>
<dbReference type="InterPro" id="IPR051604">
    <property type="entry name" value="Ergot_Alk_Oxidoreductase"/>
</dbReference>
<dbReference type="SUPFAM" id="SSF51735">
    <property type="entry name" value="NAD(P)-binding Rossmann-fold domains"/>
    <property type="match status" value="1"/>
</dbReference>
<evidence type="ECO:0000259" key="1">
    <source>
        <dbReference type="Pfam" id="PF05368"/>
    </source>
</evidence>
<dbReference type="Gene3D" id="3.40.50.720">
    <property type="entry name" value="NAD(P)-binding Rossmann-like Domain"/>
    <property type="match status" value="1"/>
</dbReference>
<feature type="domain" description="NmrA-like" evidence="1">
    <location>
        <begin position="2"/>
        <end position="94"/>
    </location>
</feature>
<dbReference type="AlphaFoldDB" id="A0A5Q3Q124"/>
<organism evidence="2 3">
    <name type="scientific">Allosaccharopolyspora coralli</name>
    <dbReference type="NCBI Taxonomy" id="2665642"/>
    <lineage>
        <taxon>Bacteria</taxon>
        <taxon>Bacillati</taxon>
        <taxon>Actinomycetota</taxon>
        <taxon>Actinomycetes</taxon>
        <taxon>Pseudonocardiales</taxon>
        <taxon>Pseudonocardiaceae</taxon>
        <taxon>Allosaccharopolyspora</taxon>
    </lineage>
</organism>
<proteinExistence type="predicted"/>
<reference evidence="3" key="1">
    <citation type="submission" date="2019-11" db="EMBL/GenBank/DDBJ databases">
        <title>The complete genome sequence of Saccharopolyspora sp. E2A.</title>
        <authorList>
            <person name="Zhang G."/>
        </authorList>
    </citation>
    <scope>NUCLEOTIDE SEQUENCE [LARGE SCALE GENOMIC DNA]</scope>
    <source>
        <strain evidence="3">E2A</strain>
    </source>
</reference>
<dbReference type="Pfam" id="PF05368">
    <property type="entry name" value="NmrA"/>
    <property type="match status" value="1"/>
</dbReference>
<gene>
    <name evidence="2" type="ORF">GIY23_00200</name>
</gene>
<accession>A0A5Q3Q124</accession>
<evidence type="ECO:0000313" key="3">
    <source>
        <dbReference type="Proteomes" id="UP000371041"/>
    </source>
</evidence>
<dbReference type="InterPro" id="IPR008030">
    <property type="entry name" value="NmrA-like"/>
</dbReference>
<dbReference type="Gene3D" id="3.90.25.10">
    <property type="entry name" value="UDP-galactose 4-epimerase, domain 1"/>
    <property type="match status" value="1"/>
</dbReference>
<dbReference type="EMBL" id="CP045929">
    <property type="protein sequence ID" value="QGK68211.1"/>
    <property type="molecule type" value="Genomic_DNA"/>
</dbReference>
<dbReference type="PANTHER" id="PTHR43162:SF1">
    <property type="entry name" value="PRESTALK A DIFFERENTIATION PROTEIN A"/>
    <property type="match status" value="1"/>
</dbReference>
<sequence>MTILVTGATGTVGRQVVAQLHAAGHPVRALTRDPSRADLPAGVEVVRGDLTDPASLTGVFDGVSAAHFITFGGDEQAPLRTGERLVAMAERAGVGSVTVLDGPDSGPFDALVEASSLRWTRIAPVGFMSNALWWADSIRDEGLVREPFAGNPGTVVHEADIAAVVVQALTTDKHGGQLYTVTGPEAITVFEQVAVLSAAIGRELQVVDLDAEQAEAMYRAWGFDDETVEVFLGFGTNPPEASVVPQPTVEQVTGRPARTFREWATENASAFG</sequence>
<keyword evidence="3" id="KW-1185">Reference proteome</keyword>
<dbReference type="KEGG" id="sace:GIY23_00200"/>